<feature type="compositionally biased region" description="Low complexity" evidence="1">
    <location>
        <begin position="340"/>
        <end position="350"/>
    </location>
</feature>
<evidence type="ECO:0000313" key="5">
    <source>
        <dbReference type="Proteomes" id="UP000596742"/>
    </source>
</evidence>
<keyword evidence="5" id="KW-1185">Reference proteome</keyword>
<keyword evidence="2" id="KW-0472">Membrane</keyword>
<protein>
    <recommendedName>
        <fullName evidence="6">TNFR-Cys domain-containing protein</fullName>
    </recommendedName>
</protein>
<feature type="region of interest" description="Disordered" evidence="1">
    <location>
        <begin position="291"/>
        <end position="350"/>
    </location>
</feature>
<dbReference type="EMBL" id="UYJE01000587">
    <property type="protein sequence ID" value="VDH94364.1"/>
    <property type="molecule type" value="Genomic_DNA"/>
</dbReference>
<evidence type="ECO:0000256" key="3">
    <source>
        <dbReference type="SAM" id="SignalP"/>
    </source>
</evidence>
<reference evidence="4" key="1">
    <citation type="submission" date="2018-11" db="EMBL/GenBank/DDBJ databases">
        <authorList>
            <person name="Alioto T."/>
            <person name="Alioto T."/>
        </authorList>
    </citation>
    <scope>NUCLEOTIDE SEQUENCE</scope>
</reference>
<keyword evidence="3" id="KW-0732">Signal</keyword>
<sequence>MTSQVKGTLRATIVLCIIVKISTDDKYVQYNINGTRRLCLPYLNCEPGHEIQPCATEHTKDICIQCPKSLVQPDLISSSPKGNPKDTKRFKKVQKCDSDEIKYSRSKQSAFCDALVGCECDTTKCYYGDPCLCDDKQTECGIGEYLNITGGCVNCTEGTEKNEKGCGPCRRFKYISYRDSKGVPEVQISTIRTTRQLVKLSFSLSTPSQSTIVSVYPQHNDKSDNTPMIIIVAILSVAVVVLLIVALCIWRTTEHFMCQFNMCFNHGHHDPIVPPPDEIPLNQVGNGDVQEEVDNRTTEGGRPTATPTDNGNSEIYRDQATSNLYQKNNSNTSTSEQCHNNNSVSISSNSPHVEYVTGKCTNDQSLASGRYITMNT</sequence>
<feature type="compositionally biased region" description="Polar residues" evidence="1">
    <location>
        <begin position="305"/>
        <end position="339"/>
    </location>
</feature>
<name>A0A8B6BR35_MYTGA</name>
<dbReference type="OrthoDB" id="6161351at2759"/>
<keyword evidence="2" id="KW-1133">Transmembrane helix</keyword>
<dbReference type="Proteomes" id="UP000596742">
    <property type="component" value="Unassembled WGS sequence"/>
</dbReference>
<evidence type="ECO:0000313" key="4">
    <source>
        <dbReference type="EMBL" id="VDH94364.1"/>
    </source>
</evidence>
<evidence type="ECO:0008006" key="6">
    <source>
        <dbReference type="Google" id="ProtNLM"/>
    </source>
</evidence>
<feature type="signal peptide" evidence="3">
    <location>
        <begin position="1"/>
        <end position="23"/>
    </location>
</feature>
<accession>A0A8B6BR35</accession>
<organism evidence="4 5">
    <name type="scientific">Mytilus galloprovincialis</name>
    <name type="common">Mediterranean mussel</name>
    <dbReference type="NCBI Taxonomy" id="29158"/>
    <lineage>
        <taxon>Eukaryota</taxon>
        <taxon>Metazoa</taxon>
        <taxon>Spiralia</taxon>
        <taxon>Lophotrochozoa</taxon>
        <taxon>Mollusca</taxon>
        <taxon>Bivalvia</taxon>
        <taxon>Autobranchia</taxon>
        <taxon>Pteriomorphia</taxon>
        <taxon>Mytilida</taxon>
        <taxon>Mytiloidea</taxon>
        <taxon>Mytilidae</taxon>
        <taxon>Mytilinae</taxon>
        <taxon>Mytilus</taxon>
    </lineage>
</organism>
<evidence type="ECO:0000256" key="1">
    <source>
        <dbReference type="SAM" id="MobiDB-lite"/>
    </source>
</evidence>
<proteinExistence type="predicted"/>
<comment type="caution">
    <text evidence="4">The sequence shown here is derived from an EMBL/GenBank/DDBJ whole genome shotgun (WGS) entry which is preliminary data.</text>
</comment>
<keyword evidence="2" id="KW-0812">Transmembrane</keyword>
<feature type="transmembrane region" description="Helical" evidence="2">
    <location>
        <begin position="228"/>
        <end position="250"/>
    </location>
</feature>
<feature type="chain" id="PRO_5032550407" description="TNFR-Cys domain-containing protein" evidence="3">
    <location>
        <begin position="24"/>
        <end position="376"/>
    </location>
</feature>
<evidence type="ECO:0000256" key="2">
    <source>
        <dbReference type="SAM" id="Phobius"/>
    </source>
</evidence>
<gene>
    <name evidence="4" type="ORF">MGAL_10B078047</name>
</gene>
<dbReference type="AlphaFoldDB" id="A0A8B6BR35"/>